<evidence type="ECO:0000256" key="1">
    <source>
        <dbReference type="SAM" id="Phobius"/>
    </source>
</evidence>
<reference evidence="4" key="1">
    <citation type="journal article" date="2019" name="Int. J. Syst. Evol. Microbiol.">
        <title>The Global Catalogue of Microorganisms (GCM) 10K type strain sequencing project: providing services to taxonomists for standard genome sequencing and annotation.</title>
        <authorList>
            <consortium name="The Broad Institute Genomics Platform"/>
            <consortium name="The Broad Institute Genome Sequencing Center for Infectious Disease"/>
            <person name="Wu L."/>
            <person name="Ma J."/>
        </authorList>
    </citation>
    <scope>NUCLEOTIDE SEQUENCE [LARGE SCALE GENOMIC DNA]</scope>
    <source>
        <strain evidence="4">CCM 7855</strain>
    </source>
</reference>
<comment type="caution">
    <text evidence="3">The sequence shown here is derived from an EMBL/GenBank/DDBJ whole genome shotgun (WGS) entry which is preliminary data.</text>
</comment>
<dbReference type="Pfam" id="PF02517">
    <property type="entry name" value="Rce1-like"/>
    <property type="match status" value="1"/>
</dbReference>
<feature type="transmembrane region" description="Helical" evidence="1">
    <location>
        <begin position="229"/>
        <end position="248"/>
    </location>
</feature>
<protein>
    <recommendedName>
        <fullName evidence="2">CAAX prenyl protease 2/Lysostaphin resistance protein A-like domain-containing protein</fullName>
    </recommendedName>
</protein>
<evidence type="ECO:0000313" key="4">
    <source>
        <dbReference type="Proteomes" id="UP000632454"/>
    </source>
</evidence>
<feature type="transmembrane region" description="Helical" evidence="1">
    <location>
        <begin position="206"/>
        <end position="223"/>
    </location>
</feature>
<dbReference type="EMBL" id="BMCS01000001">
    <property type="protein sequence ID" value="GGF18873.1"/>
    <property type="molecule type" value="Genomic_DNA"/>
</dbReference>
<feature type="transmembrane region" description="Helical" evidence="1">
    <location>
        <begin position="56"/>
        <end position="76"/>
    </location>
</feature>
<evidence type="ECO:0000259" key="2">
    <source>
        <dbReference type="Pfam" id="PF02517"/>
    </source>
</evidence>
<proteinExistence type="predicted"/>
<keyword evidence="1" id="KW-0472">Membrane</keyword>
<name>A0ABQ1UH36_9NOCA</name>
<keyword evidence="1" id="KW-1133">Transmembrane helix</keyword>
<feature type="transmembrane region" description="Helical" evidence="1">
    <location>
        <begin position="12"/>
        <end position="36"/>
    </location>
</feature>
<keyword evidence="4" id="KW-1185">Reference proteome</keyword>
<feature type="transmembrane region" description="Helical" evidence="1">
    <location>
        <begin position="88"/>
        <end position="109"/>
    </location>
</feature>
<feature type="transmembrane region" description="Helical" evidence="1">
    <location>
        <begin position="177"/>
        <end position="194"/>
    </location>
</feature>
<dbReference type="RefSeq" id="WP_188488110.1">
    <property type="nucleotide sequence ID" value="NZ_BMCS01000001.1"/>
</dbReference>
<evidence type="ECO:0000313" key="3">
    <source>
        <dbReference type="EMBL" id="GGF18873.1"/>
    </source>
</evidence>
<gene>
    <name evidence="3" type="ORF">GCM10007298_13640</name>
</gene>
<accession>A0ABQ1UH36</accession>
<sequence>MTDVAASHPRRRLGLLGFVAIVAVYLAIIQVGGLLIQHASGEDSTTTTRGVVFTMAVPLGAALVFTGAVIAALRWWRPVLRDDRPTSRWVWVVPAAFVVAIVVGIDYSALAEKDLGFVLLLLLVTQFVGWGEEGMFRGVGVTVLRDRGLTEGKVALWSSVIFGAVHLSNAIGHGASAIPQAIAVSLAGYFFYLIRRVSRGNALNSIIHGLFDFSILSGTSILVDQDTYPGSLAPILLYPVLGLALFFARRHIEVPAQPTPSPPAT</sequence>
<dbReference type="InterPro" id="IPR003675">
    <property type="entry name" value="Rce1/LyrA-like_dom"/>
</dbReference>
<organism evidence="3 4">
    <name type="scientific">Williamsia phyllosphaerae</name>
    <dbReference type="NCBI Taxonomy" id="885042"/>
    <lineage>
        <taxon>Bacteria</taxon>
        <taxon>Bacillati</taxon>
        <taxon>Actinomycetota</taxon>
        <taxon>Actinomycetes</taxon>
        <taxon>Mycobacteriales</taxon>
        <taxon>Nocardiaceae</taxon>
        <taxon>Williamsia</taxon>
    </lineage>
</organism>
<feature type="domain" description="CAAX prenyl protease 2/Lysostaphin resistance protein A-like" evidence="2">
    <location>
        <begin position="116"/>
        <end position="213"/>
    </location>
</feature>
<keyword evidence="1" id="KW-0812">Transmembrane</keyword>
<dbReference type="Proteomes" id="UP000632454">
    <property type="component" value="Unassembled WGS sequence"/>
</dbReference>